<dbReference type="SUPFAM" id="SSF69179">
    <property type="entry name" value="Integrin domains"/>
    <property type="match status" value="1"/>
</dbReference>
<dbReference type="Proteomes" id="UP001162162">
    <property type="component" value="Unassembled WGS sequence"/>
</dbReference>
<evidence type="ECO:0000313" key="8">
    <source>
        <dbReference type="EMBL" id="KAJ8949238.1"/>
    </source>
</evidence>
<dbReference type="InterPro" id="IPR032695">
    <property type="entry name" value="Integrin_dom_sf"/>
</dbReference>
<dbReference type="AlphaFoldDB" id="A0AAV8YFM7"/>
<feature type="transmembrane region" description="Helical" evidence="5">
    <location>
        <begin position="345"/>
        <end position="369"/>
    </location>
</feature>
<proteinExistence type="predicted"/>
<dbReference type="GO" id="GO:0007160">
    <property type="term" value="P:cell-matrix adhesion"/>
    <property type="evidence" value="ECO:0007669"/>
    <property type="project" value="TreeGrafter"/>
</dbReference>
<dbReference type="Gene3D" id="2.60.40.1510">
    <property type="entry name" value="ntegrin, alpha v. Chain A, domain 3"/>
    <property type="match status" value="1"/>
</dbReference>
<comment type="caution">
    <text evidence="8">The sequence shown here is derived from an EMBL/GenBank/DDBJ whole genome shotgun (WGS) entry which is preliminary data.</text>
</comment>
<dbReference type="GO" id="GO:0007229">
    <property type="term" value="P:integrin-mediated signaling pathway"/>
    <property type="evidence" value="ECO:0007669"/>
    <property type="project" value="UniProtKB-KW"/>
</dbReference>
<sequence>EYRSSGPSTINVPFSLGCGADNVCQARLSIEADIPGQGNTFIVGSLEYVQLKTTVKNTGEHAYFTQLEISLPDGIFFRQVPSWCYEQNVSTIICNIDNPLRQNSEKSRELDLDMKNVKNNFGNELEISLRVMTTSKNSNISRKIFKLKLDRMADITIYGKPAEQSVPFGNMSFGMPNFTQIYQPDAFFSGQPVTCTSNFSYVLELKSAMATEKLVVDDTEKKRRRRQVNGVEKSTSEELKIGNKEFVIVPNRTLFINCSTKDVVCSSILCSFGPFEKHQNPAFIKIKMMFDAQAISGIVGSKDMIVYSTHGSVSIESPSGFVQSGNKPDETDVSSLLINEVEKKVALWIIIVSIIIGLLLLYLIIYGLTKAGFFKRAKKRRIEEFKSSC</sequence>
<evidence type="ECO:0000256" key="2">
    <source>
        <dbReference type="ARBA" id="ARBA00023037"/>
    </source>
</evidence>
<dbReference type="Pfam" id="PF20806">
    <property type="entry name" value="Integrin_A_Ig_3"/>
    <property type="match status" value="1"/>
</dbReference>
<comment type="subcellular location">
    <subcellularLocation>
        <location evidence="1">Membrane</location>
        <topology evidence="1">Single-pass type I membrane protein</topology>
    </subcellularLocation>
</comment>
<dbReference type="GO" id="GO:0009897">
    <property type="term" value="C:external side of plasma membrane"/>
    <property type="evidence" value="ECO:0007669"/>
    <property type="project" value="TreeGrafter"/>
</dbReference>
<keyword evidence="5" id="KW-1133">Transmembrane helix</keyword>
<gene>
    <name evidence="8" type="ORF">NQ318_022751</name>
</gene>
<keyword evidence="9" id="KW-1185">Reference proteome</keyword>
<dbReference type="EMBL" id="JAPWTK010000121">
    <property type="protein sequence ID" value="KAJ8949238.1"/>
    <property type="molecule type" value="Genomic_DNA"/>
</dbReference>
<dbReference type="PANTHER" id="PTHR23220">
    <property type="entry name" value="INTEGRIN ALPHA"/>
    <property type="match status" value="1"/>
</dbReference>
<evidence type="ECO:0000256" key="5">
    <source>
        <dbReference type="SAM" id="Phobius"/>
    </source>
</evidence>
<dbReference type="PANTHER" id="PTHR23220:SF83">
    <property type="entry name" value="INTEGRIN ALPHA-PS3-RELATED"/>
    <property type="match status" value="1"/>
</dbReference>
<dbReference type="InterPro" id="IPR048285">
    <property type="entry name" value="Integrin_alpha_Ig-like_2"/>
</dbReference>
<dbReference type="InterPro" id="IPR048286">
    <property type="entry name" value="Integrin_alpha_Ig-like_3"/>
</dbReference>
<evidence type="ECO:0000256" key="3">
    <source>
        <dbReference type="ARBA" id="ARBA00023136"/>
    </source>
</evidence>
<feature type="non-terminal residue" evidence="8">
    <location>
        <position position="1"/>
    </location>
</feature>
<protein>
    <recommendedName>
        <fullName evidence="10">Integrin alpha-2 domain-containing protein</fullName>
    </recommendedName>
</protein>
<evidence type="ECO:0008006" key="10">
    <source>
        <dbReference type="Google" id="ProtNLM"/>
    </source>
</evidence>
<feature type="domain" description="Integrin alpha second immunoglobulin-like" evidence="6">
    <location>
        <begin position="18"/>
        <end position="142"/>
    </location>
</feature>
<feature type="domain" description="Integrin alpha third immunoglobulin-like" evidence="7">
    <location>
        <begin position="189"/>
        <end position="296"/>
    </location>
</feature>
<evidence type="ECO:0000256" key="1">
    <source>
        <dbReference type="ARBA" id="ARBA00004479"/>
    </source>
</evidence>
<dbReference type="Pfam" id="PF20805">
    <property type="entry name" value="Integrin_A_Ig_2"/>
    <property type="match status" value="1"/>
</dbReference>
<evidence type="ECO:0000313" key="9">
    <source>
        <dbReference type="Proteomes" id="UP001162162"/>
    </source>
</evidence>
<organism evidence="8 9">
    <name type="scientific">Aromia moschata</name>
    <dbReference type="NCBI Taxonomy" id="1265417"/>
    <lineage>
        <taxon>Eukaryota</taxon>
        <taxon>Metazoa</taxon>
        <taxon>Ecdysozoa</taxon>
        <taxon>Arthropoda</taxon>
        <taxon>Hexapoda</taxon>
        <taxon>Insecta</taxon>
        <taxon>Pterygota</taxon>
        <taxon>Neoptera</taxon>
        <taxon>Endopterygota</taxon>
        <taxon>Coleoptera</taxon>
        <taxon>Polyphaga</taxon>
        <taxon>Cucujiformia</taxon>
        <taxon>Chrysomeloidea</taxon>
        <taxon>Cerambycidae</taxon>
        <taxon>Cerambycinae</taxon>
        <taxon>Callichromatini</taxon>
        <taxon>Aromia</taxon>
    </lineage>
</organism>
<dbReference type="Gene3D" id="1.20.5.930">
    <property type="entry name" value="Bicelle-embedded integrin alpha(iib) transmembrane segment"/>
    <property type="match status" value="1"/>
</dbReference>
<dbReference type="GO" id="GO:0033627">
    <property type="term" value="P:cell adhesion mediated by integrin"/>
    <property type="evidence" value="ECO:0007669"/>
    <property type="project" value="TreeGrafter"/>
</dbReference>
<keyword evidence="2" id="KW-0401">Integrin</keyword>
<keyword evidence="3 5" id="KW-0472">Membrane</keyword>
<evidence type="ECO:0000259" key="7">
    <source>
        <dbReference type="Pfam" id="PF20806"/>
    </source>
</evidence>
<dbReference type="Gene3D" id="2.60.40.1530">
    <property type="entry name" value="ntegrin, alpha v. Chain A, domain 4"/>
    <property type="match status" value="1"/>
</dbReference>
<evidence type="ECO:0000256" key="4">
    <source>
        <dbReference type="ARBA" id="ARBA00023180"/>
    </source>
</evidence>
<dbReference type="GO" id="GO:0007157">
    <property type="term" value="P:heterophilic cell-cell adhesion via plasma membrane cell adhesion molecules"/>
    <property type="evidence" value="ECO:0007669"/>
    <property type="project" value="UniProtKB-ARBA"/>
</dbReference>
<dbReference type="GO" id="GO:0005178">
    <property type="term" value="F:integrin binding"/>
    <property type="evidence" value="ECO:0007669"/>
    <property type="project" value="TreeGrafter"/>
</dbReference>
<keyword evidence="5" id="KW-0812">Transmembrane</keyword>
<keyword evidence="4" id="KW-0325">Glycoprotein</keyword>
<reference evidence="8" key="1">
    <citation type="journal article" date="2023" name="Insect Mol. Biol.">
        <title>Genome sequencing provides insights into the evolution of gene families encoding plant cell wall-degrading enzymes in longhorned beetles.</title>
        <authorList>
            <person name="Shin N.R."/>
            <person name="Okamura Y."/>
            <person name="Kirsch R."/>
            <person name="Pauchet Y."/>
        </authorList>
    </citation>
    <scope>NUCLEOTIDE SEQUENCE</scope>
    <source>
        <strain evidence="8">AMC_N1</strain>
    </source>
</reference>
<name>A0AAV8YFM7_9CUCU</name>
<dbReference type="GO" id="GO:0008305">
    <property type="term" value="C:integrin complex"/>
    <property type="evidence" value="ECO:0007669"/>
    <property type="project" value="TreeGrafter"/>
</dbReference>
<accession>A0AAV8YFM7</accession>
<evidence type="ECO:0000259" key="6">
    <source>
        <dbReference type="Pfam" id="PF20805"/>
    </source>
</evidence>